<evidence type="ECO:0000256" key="2">
    <source>
        <dbReference type="ARBA" id="ARBA00022475"/>
    </source>
</evidence>
<dbReference type="PATRIC" id="fig|1218508.4.peg.14"/>
<proteinExistence type="predicted"/>
<sequence>MVVKQAIIATKTLNDRKLIIYFKMKAIKEFSKEEEIMDKTKESAKDAPLLIQMLIYAAILFVSQFISDSMPKSFPLPTPVIGLVLLYLLLTFKIIKVEWVDSFGAAMIGLIGFLFVPSGISLAGNLKIMREEGVQLVIVILIATIILLVVTAYTTRILNWVKNKITHQDMTVTDDNSVSKGGK</sequence>
<organism evidence="7 8">
    <name type="scientific">Bombilactobacillus mellis</name>
    <dbReference type="NCBI Taxonomy" id="1218508"/>
    <lineage>
        <taxon>Bacteria</taxon>
        <taxon>Bacillati</taxon>
        <taxon>Bacillota</taxon>
        <taxon>Bacilli</taxon>
        <taxon>Lactobacillales</taxon>
        <taxon>Lactobacillaceae</taxon>
        <taxon>Bombilactobacillus</taxon>
    </lineage>
</organism>
<dbReference type="InterPro" id="IPR005538">
    <property type="entry name" value="LrgA/CidA"/>
</dbReference>
<dbReference type="EMBL" id="JXBZ01000001">
    <property type="protein sequence ID" value="KJY51497.1"/>
    <property type="molecule type" value="Genomic_DNA"/>
</dbReference>
<evidence type="ECO:0000256" key="1">
    <source>
        <dbReference type="ARBA" id="ARBA00004651"/>
    </source>
</evidence>
<comment type="subcellular location">
    <subcellularLocation>
        <location evidence="1">Cell membrane</location>
        <topology evidence="1">Multi-pass membrane protein</topology>
    </subcellularLocation>
</comment>
<name>A0A0F4KY31_9LACO</name>
<reference evidence="7 8" key="1">
    <citation type="submission" date="2014-12" db="EMBL/GenBank/DDBJ databases">
        <title>Comparative genomics of the lactic acid bacteria isolated from the honey bee gut.</title>
        <authorList>
            <person name="Ellegaard K.M."/>
            <person name="Tamarit D."/>
            <person name="Javelind E."/>
            <person name="Olofsson T."/>
            <person name="Andersson S.G."/>
            <person name="Vasquez A."/>
        </authorList>
    </citation>
    <scope>NUCLEOTIDE SEQUENCE [LARGE SCALE GENOMIC DNA]</scope>
    <source>
        <strain evidence="7 8">Hon2</strain>
    </source>
</reference>
<keyword evidence="7" id="KW-0378">Hydrolase</keyword>
<dbReference type="PANTHER" id="PTHR33931:SF4">
    <property type="entry name" value="ANTIHOLIN-LIKE PROTEIN LRGA"/>
    <property type="match status" value="1"/>
</dbReference>
<dbReference type="AlphaFoldDB" id="A0A0F4KY31"/>
<dbReference type="HOGENOM" id="CLU_113736_0_0_9"/>
<dbReference type="GO" id="GO:0005886">
    <property type="term" value="C:plasma membrane"/>
    <property type="evidence" value="ECO:0007669"/>
    <property type="project" value="UniProtKB-SubCell"/>
</dbReference>
<evidence type="ECO:0000256" key="4">
    <source>
        <dbReference type="ARBA" id="ARBA00022989"/>
    </source>
</evidence>
<evidence type="ECO:0000313" key="7">
    <source>
        <dbReference type="EMBL" id="KJY51497.1"/>
    </source>
</evidence>
<evidence type="ECO:0000256" key="3">
    <source>
        <dbReference type="ARBA" id="ARBA00022692"/>
    </source>
</evidence>
<feature type="transmembrane region" description="Helical" evidence="6">
    <location>
        <begin position="73"/>
        <end position="90"/>
    </location>
</feature>
<keyword evidence="2" id="KW-1003">Cell membrane</keyword>
<feature type="transmembrane region" description="Helical" evidence="6">
    <location>
        <begin position="134"/>
        <end position="154"/>
    </location>
</feature>
<comment type="caution">
    <text evidence="7">The sequence shown here is derived from an EMBL/GenBank/DDBJ whole genome shotgun (WGS) entry which is preliminary data.</text>
</comment>
<protein>
    <submittedName>
        <fullName evidence="7">Putative effector of murein hydrolase LrgA</fullName>
    </submittedName>
</protein>
<keyword evidence="8" id="KW-1185">Reference proteome</keyword>
<keyword evidence="4 6" id="KW-1133">Transmembrane helix</keyword>
<gene>
    <name evidence="7" type="ORF">JG29_00140</name>
</gene>
<feature type="transmembrane region" description="Helical" evidence="6">
    <location>
        <begin position="102"/>
        <end position="122"/>
    </location>
</feature>
<dbReference type="Pfam" id="PF03788">
    <property type="entry name" value="LrgA"/>
    <property type="match status" value="1"/>
</dbReference>
<keyword evidence="3 6" id="KW-0812">Transmembrane</keyword>
<keyword evidence="5 6" id="KW-0472">Membrane</keyword>
<evidence type="ECO:0000313" key="8">
    <source>
        <dbReference type="Proteomes" id="UP000033695"/>
    </source>
</evidence>
<dbReference type="PANTHER" id="PTHR33931">
    <property type="entry name" value="HOLIN-LIKE PROTEIN CIDA-RELATED"/>
    <property type="match status" value="1"/>
</dbReference>
<evidence type="ECO:0000256" key="5">
    <source>
        <dbReference type="ARBA" id="ARBA00023136"/>
    </source>
</evidence>
<dbReference type="GO" id="GO:0016787">
    <property type="term" value="F:hydrolase activity"/>
    <property type="evidence" value="ECO:0007669"/>
    <property type="project" value="UniProtKB-KW"/>
</dbReference>
<feature type="transmembrane region" description="Helical" evidence="6">
    <location>
        <begin position="47"/>
        <end position="67"/>
    </location>
</feature>
<evidence type="ECO:0000256" key="6">
    <source>
        <dbReference type="SAM" id="Phobius"/>
    </source>
</evidence>
<dbReference type="STRING" id="1218508.JG29_00140"/>
<dbReference type="Proteomes" id="UP000033695">
    <property type="component" value="Unassembled WGS sequence"/>
</dbReference>
<accession>A0A0F4KY31</accession>